<evidence type="ECO:0000256" key="5">
    <source>
        <dbReference type="SAM" id="MobiDB-lite"/>
    </source>
</evidence>
<keyword evidence="4" id="KW-0862">Zinc</keyword>
<gene>
    <name evidence="6" type="primary">WBGene00114848</name>
</gene>
<accession>A0A8R1UHF3</accession>
<dbReference type="PANTHER" id="PTHR24379">
    <property type="entry name" value="KRAB AND ZINC FINGER DOMAIN-CONTAINING"/>
    <property type="match status" value="1"/>
</dbReference>
<dbReference type="Gene3D" id="3.30.160.60">
    <property type="entry name" value="Classic Zinc Finger"/>
    <property type="match status" value="3"/>
</dbReference>
<dbReference type="Proteomes" id="UP000005239">
    <property type="component" value="Unassembled WGS sequence"/>
</dbReference>
<dbReference type="EnsemblMetazoa" id="PPA25294.1">
    <property type="protein sequence ID" value="PPA25294.1"/>
    <property type="gene ID" value="WBGene00114848"/>
</dbReference>
<dbReference type="OrthoDB" id="6077919at2759"/>
<dbReference type="SUPFAM" id="SSF57667">
    <property type="entry name" value="beta-beta-alpha zinc fingers"/>
    <property type="match status" value="2"/>
</dbReference>
<dbReference type="InterPro" id="IPR013087">
    <property type="entry name" value="Znf_C2H2_type"/>
</dbReference>
<dbReference type="Pfam" id="PF00096">
    <property type="entry name" value="zf-C2H2"/>
    <property type="match status" value="1"/>
</dbReference>
<protein>
    <submittedName>
        <fullName evidence="6">Tra-4</fullName>
    </submittedName>
</protein>
<dbReference type="GO" id="GO:0005694">
    <property type="term" value="C:chromosome"/>
    <property type="evidence" value="ECO:0000318"/>
    <property type="project" value="GO_Central"/>
</dbReference>
<dbReference type="PROSITE" id="PS00028">
    <property type="entry name" value="ZINC_FINGER_C2H2_1"/>
    <property type="match status" value="4"/>
</dbReference>
<feature type="compositionally biased region" description="Basic and acidic residues" evidence="5">
    <location>
        <begin position="113"/>
        <end position="129"/>
    </location>
</feature>
<feature type="region of interest" description="Disordered" evidence="5">
    <location>
        <begin position="64"/>
        <end position="85"/>
    </location>
</feature>
<dbReference type="GO" id="GO:0006357">
    <property type="term" value="P:regulation of transcription by RNA polymerase II"/>
    <property type="evidence" value="ECO:0000318"/>
    <property type="project" value="GO_Central"/>
</dbReference>
<keyword evidence="7" id="KW-1185">Reference proteome</keyword>
<organism evidence="6 7">
    <name type="scientific">Pristionchus pacificus</name>
    <name type="common">Parasitic nematode worm</name>
    <dbReference type="NCBI Taxonomy" id="54126"/>
    <lineage>
        <taxon>Eukaryota</taxon>
        <taxon>Metazoa</taxon>
        <taxon>Ecdysozoa</taxon>
        <taxon>Nematoda</taxon>
        <taxon>Chromadorea</taxon>
        <taxon>Rhabditida</taxon>
        <taxon>Rhabditina</taxon>
        <taxon>Diplogasteromorpha</taxon>
        <taxon>Diplogasteroidea</taxon>
        <taxon>Neodiplogasteridae</taxon>
        <taxon>Pristionchus</taxon>
    </lineage>
</organism>
<dbReference type="GO" id="GO:0008270">
    <property type="term" value="F:zinc ion binding"/>
    <property type="evidence" value="ECO:0007669"/>
    <property type="project" value="UniProtKB-KW"/>
</dbReference>
<name>A0A2A6CJ26_PRIPA</name>
<feature type="region of interest" description="Disordered" evidence="5">
    <location>
        <begin position="113"/>
        <end position="133"/>
    </location>
</feature>
<reference evidence="6" key="2">
    <citation type="submission" date="2022-06" db="UniProtKB">
        <authorList>
            <consortium name="EnsemblMetazoa"/>
        </authorList>
    </citation>
    <scope>IDENTIFICATION</scope>
    <source>
        <strain evidence="6">PS312</strain>
    </source>
</reference>
<evidence type="ECO:0000256" key="4">
    <source>
        <dbReference type="ARBA" id="ARBA00022833"/>
    </source>
</evidence>
<keyword evidence="3" id="KW-0863">Zinc-finger</keyword>
<feature type="compositionally biased region" description="Polar residues" evidence="5">
    <location>
        <begin position="64"/>
        <end position="78"/>
    </location>
</feature>
<dbReference type="PROSITE" id="PS50157">
    <property type="entry name" value="ZINC_FINGER_C2H2_2"/>
    <property type="match status" value="4"/>
</dbReference>
<keyword evidence="1" id="KW-0479">Metal-binding</keyword>
<reference evidence="7" key="1">
    <citation type="journal article" date="2008" name="Nat. Genet.">
        <title>The Pristionchus pacificus genome provides a unique perspective on nematode lifestyle and parasitism.</title>
        <authorList>
            <person name="Dieterich C."/>
            <person name="Clifton S.W."/>
            <person name="Schuster L.N."/>
            <person name="Chinwalla A."/>
            <person name="Delehaunty K."/>
            <person name="Dinkelacker I."/>
            <person name="Fulton L."/>
            <person name="Fulton R."/>
            <person name="Godfrey J."/>
            <person name="Minx P."/>
            <person name="Mitreva M."/>
            <person name="Roeseler W."/>
            <person name="Tian H."/>
            <person name="Witte H."/>
            <person name="Yang S.P."/>
            <person name="Wilson R.K."/>
            <person name="Sommer R.J."/>
        </authorList>
    </citation>
    <scope>NUCLEOTIDE SEQUENCE [LARGE SCALE GENOMIC DNA]</scope>
    <source>
        <strain evidence="7">PS312</strain>
    </source>
</reference>
<dbReference type="GO" id="GO:0043035">
    <property type="term" value="F:chromatin insulator sequence binding"/>
    <property type="evidence" value="ECO:0000318"/>
    <property type="project" value="GO_Central"/>
</dbReference>
<dbReference type="SMART" id="SM00355">
    <property type="entry name" value="ZnF_C2H2"/>
    <property type="match status" value="7"/>
</dbReference>
<dbReference type="InterPro" id="IPR036236">
    <property type="entry name" value="Znf_C2H2_sf"/>
</dbReference>
<keyword evidence="2" id="KW-0677">Repeat</keyword>
<dbReference type="PANTHER" id="PTHR24379:SF121">
    <property type="entry name" value="C2H2-TYPE DOMAIN-CONTAINING PROTEIN"/>
    <property type="match status" value="1"/>
</dbReference>
<proteinExistence type="predicted"/>
<accession>A0A2A6CJ26</accession>
<evidence type="ECO:0000256" key="3">
    <source>
        <dbReference type="ARBA" id="ARBA00022771"/>
    </source>
</evidence>
<evidence type="ECO:0000256" key="1">
    <source>
        <dbReference type="ARBA" id="ARBA00022723"/>
    </source>
</evidence>
<dbReference type="AlphaFoldDB" id="A0A2A6CJ26"/>
<evidence type="ECO:0000313" key="7">
    <source>
        <dbReference type="Proteomes" id="UP000005239"/>
    </source>
</evidence>
<evidence type="ECO:0000313" key="6">
    <source>
        <dbReference type="EnsemblMetazoa" id="PPA25294.1"/>
    </source>
</evidence>
<evidence type="ECO:0000256" key="2">
    <source>
        <dbReference type="ARBA" id="ARBA00022737"/>
    </source>
</evidence>
<sequence length="548" mass="63467">MLNSCRSARLMSGSFNSWNAPLNMHMNNGYRFSGGEDNRAIGPHASLAVDFTSLAHGSSAHNIEQLETQSNRSDTSSPDDGPRVFTTNWDDYDSYRCGTPDLDELKMAIEDAKERRQEHREQSRKDQNTHLDGIGSLLCQLRGEVQREETKPEEKKRIVLSGTGKILDGMRTRPKSKAKCVPPLPELAKAAAGLVDVELPPGPPHPTDPDEIRRLVRSKMPRCKVCRNRFGERNLLERHLRDHHHVEYLEYIAQQEEEIQLQKLEEQELNRLEELQSGGFIPPENELASASFDIDVNRIPLPGENTNGIVPRFDRNGMLRQPKRPYRKKVSPQCNFCDKRFRNEVSLKKHLLKKHPESIEFVQCLDCFKCLPRKEDLSNHDCELTFMCYECLPMRNLCNPQRLLLHRAKFHRGANSGFRCNECNLKFLTPRKLRKHKKMAHVFTKTYACHFCDELFTSEVSVITHERMHTGIIKFECLICDFRCNRYLEMEAHKKEEHGYLCSICRQPFAEWSEIKDHTLKEHGGYLTSESNTGYIESPRVWVMYKGE</sequence>